<comment type="caution">
    <text evidence="4">The sequence shown here is derived from an EMBL/GenBank/DDBJ whole genome shotgun (WGS) entry which is preliminary data.</text>
</comment>
<dbReference type="GO" id="GO:0005524">
    <property type="term" value="F:ATP binding"/>
    <property type="evidence" value="ECO:0007669"/>
    <property type="project" value="UniProtKB-KW"/>
</dbReference>
<dbReference type="InterPro" id="IPR050267">
    <property type="entry name" value="Anti-sigma-factor_SerPK"/>
</dbReference>
<feature type="domain" description="Histidine kinase/HSP90-like ATPase" evidence="3">
    <location>
        <begin position="31"/>
        <end position="143"/>
    </location>
</feature>
<dbReference type="PANTHER" id="PTHR35526:SF3">
    <property type="entry name" value="ANTI-SIGMA-F FACTOR RSBW"/>
    <property type="match status" value="1"/>
</dbReference>
<accession>A0ABU7KMD7</accession>
<dbReference type="Gene3D" id="3.30.565.10">
    <property type="entry name" value="Histidine kinase-like ATPase, C-terminal domain"/>
    <property type="match status" value="1"/>
</dbReference>
<dbReference type="SUPFAM" id="SSF55874">
    <property type="entry name" value="ATPase domain of HSP90 chaperone/DNA topoisomerase II/histidine kinase"/>
    <property type="match status" value="1"/>
</dbReference>
<keyword evidence="1" id="KW-0723">Serine/threonine-protein kinase</keyword>
<evidence type="ECO:0000256" key="2">
    <source>
        <dbReference type="SAM" id="MobiDB-lite"/>
    </source>
</evidence>
<dbReference type="InterPro" id="IPR036890">
    <property type="entry name" value="HATPase_C_sf"/>
</dbReference>
<gene>
    <name evidence="4" type="ORF">Q8A49_08080</name>
</gene>
<dbReference type="Proteomes" id="UP001348641">
    <property type="component" value="Unassembled WGS sequence"/>
</dbReference>
<keyword evidence="1" id="KW-0808">Transferase</keyword>
<dbReference type="CDD" id="cd16936">
    <property type="entry name" value="HATPase_RsbW-like"/>
    <property type="match status" value="1"/>
</dbReference>
<dbReference type="PANTHER" id="PTHR35526">
    <property type="entry name" value="ANTI-SIGMA-F FACTOR RSBW-RELATED"/>
    <property type="match status" value="1"/>
</dbReference>
<keyword evidence="4" id="KW-0067">ATP-binding</keyword>
<feature type="region of interest" description="Disordered" evidence="2">
    <location>
        <begin position="1"/>
        <end position="20"/>
    </location>
</feature>
<reference evidence="4 5" key="1">
    <citation type="submission" date="2023-07" db="EMBL/GenBank/DDBJ databases">
        <authorList>
            <person name="Girao M."/>
            <person name="Carvalho M.F."/>
        </authorList>
    </citation>
    <scope>NUCLEOTIDE SEQUENCE [LARGE SCALE GENOMIC DNA]</scope>
    <source>
        <strain evidence="4 5">66/93</strain>
    </source>
</reference>
<keyword evidence="4" id="KW-0547">Nucleotide-binding</keyword>
<sequence>MNPLPLSCSTTASELSPPKTASTWWEHRSYPSELASAGEVRAHLRTDLQGFARDLVDSVVLCAAELVANAVKYAPGGDSVLRVLALVNERILWLAIVDGGGGASVPRIPTGRSDAEWDWAEGQRGLMLVDALAERWGHYRVGPGRQSMGLGVWASFSVASEQVPLGLPRFRLAD</sequence>
<evidence type="ECO:0000313" key="5">
    <source>
        <dbReference type="Proteomes" id="UP001348641"/>
    </source>
</evidence>
<dbReference type="Pfam" id="PF13581">
    <property type="entry name" value="HATPase_c_2"/>
    <property type="match status" value="1"/>
</dbReference>
<organism evidence="4 5">
    <name type="scientific">Nocardiopsis tropica</name>
    <dbReference type="NCBI Taxonomy" id="109330"/>
    <lineage>
        <taxon>Bacteria</taxon>
        <taxon>Bacillati</taxon>
        <taxon>Actinomycetota</taxon>
        <taxon>Actinomycetes</taxon>
        <taxon>Streptosporangiales</taxon>
        <taxon>Nocardiopsidaceae</taxon>
        <taxon>Nocardiopsis</taxon>
    </lineage>
</organism>
<dbReference type="RefSeq" id="WP_330157672.1">
    <property type="nucleotide sequence ID" value="NZ_BAAAJA010000046.1"/>
</dbReference>
<dbReference type="EMBL" id="JAUUCC010000015">
    <property type="protein sequence ID" value="MEE2050453.1"/>
    <property type="molecule type" value="Genomic_DNA"/>
</dbReference>
<keyword evidence="1" id="KW-0418">Kinase</keyword>
<proteinExistence type="predicted"/>
<evidence type="ECO:0000256" key="1">
    <source>
        <dbReference type="ARBA" id="ARBA00022527"/>
    </source>
</evidence>
<name>A0ABU7KMD7_9ACTN</name>
<dbReference type="InterPro" id="IPR003594">
    <property type="entry name" value="HATPase_dom"/>
</dbReference>
<feature type="compositionally biased region" description="Polar residues" evidence="2">
    <location>
        <begin position="7"/>
        <end position="20"/>
    </location>
</feature>
<protein>
    <submittedName>
        <fullName evidence="4">ATP-binding protein</fullName>
    </submittedName>
</protein>
<evidence type="ECO:0000313" key="4">
    <source>
        <dbReference type="EMBL" id="MEE2050453.1"/>
    </source>
</evidence>
<evidence type="ECO:0000259" key="3">
    <source>
        <dbReference type="Pfam" id="PF13581"/>
    </source>
</evidence>